<comment type="subcellular location">
    <subcellularLocation>
        <location evidence="9">Cytoplasm</location>
    </subcellularLocation>
</comment>
<dbReference type="InterPro" id="IPR004472">
    <property type="entry name" value="DTB_synth_BioD"/>
</dbReference>
<dbReference type="RefSeq" id="WP_145377962.1">
    <property type="nucleotide sequence ID" value="NZ_CP036276.1"/>
</dbReference>
<dbReference type="PIRSF" id="PIRSF006755">
    <property type="entry name" value="DTB_synth"/>
    <property type="match status" value="1"/>
</dbReference>
<dbReference type="GO" id="GO:0005524">
    <property type="term" value="F:ATP binding"/>
    <property type="evidence" value="ECO:0007669"/>
    <property type="project" value="UniProtKB-UniRule"/>
</dbReference>
<evidence type="ECO:0000256" key="2">
    <source>
        <dbReference type="ARBA" id="ARBA00022598"/>
    </source>
</evidence>
<name>A0A517ZSP1_9PLAN</name>
<feature type="binding site" evidence="9">
    <location>
        <position position="57"/>
    </location>
    <ligand>
        <name>ATP</name>
        <dbReference type="ChEBI" id="CHEBI:30616"/>
    </ligand>
</feature>
<evidence type="ECO:0000256" key="8">
    <source>
        <dbReference type="ARBA" id="ARBA00047386"/>
    </source>
</evidence>
<protein>
    <recommendedName>
        <fullName evidence="9">ATP-dependent dethiobiotin synthetase BioD</fullName>
        <ecNumber evidence="9">6.3.3.3</ecNumber>
    </recommendedName>
    <alternativeName>
        <fullName evidence="9">DTB synthetase</fullName>
        <shortName evidence="9">DTBS</shortName>
    </alternativeName>
    <alternativeName>
        <fullName evidence="9">Dethiobiotin synthase</fullName>
    </alternativeName>
</protein>
<comment type="caution">
    <text evidence="9">Lacks conserved residue(s) required for the propagation of feature annotation.</text>
</comment>
<dbReference type="GO" id="GO:0000287">
    <property type="term" value="F:magnesium ion binding"/>
    <property type="evidence" value="ECO:0007669"/>
    <property type="project" value="UniProtKB-UniRule"/>
</dbReference>
<feature type="active site" evidence="9">
    <location>
        <position position="39"/>
    </location>
</feature>
<keyword evidence="3 9" id="KW-0479">Metal-binding</keyword>
<dbReference type="InterPro" id="IPR027417">
    <property type="entry name" value="P-loop_NTPase"/>
</dbReference>
<keyword evidence="4 9" id="KW-0547">Nucleotide-binding</keyword>
<comment type="catalytic activity">
    <reaction evidence="9">
        <text>(7R,8S)-7,8-diammoniononanoate + CO2 + ATP = (4R,5S)-dethiobiotin + ADP + phosphate + 3 H(+)</text>
        <dbReference type="Rhea" id="RHEA:15805"/>
        <dbReference type="ChEBI" id="CHEBI:15378"/>
        <dbReference type="ChEBI" id="CHEBI:16526"/>
        <dbReference type="ChEBI" id="CHEBI:30616"/>
        <dbReference type="ChEBI" id="CHEBI:43474"/>
        <dbReference type="ChEBI" id="CHEBI:149469"/>
        <dbReference type="ChEBI" id="CHEBI:149473"/>
        <dbReference type="ChEBI" id="CHEBI:456216"/>
        <dbReference type="EC" id="6.3.3.3"/>
    </reaction>
</comment>
<evidence type="ECO:0000256" key="9">
    <source>
        <dbReference type="HAMAP-Rule" id="MF_00336"/>
    </source>
</evidence>
<evidence type="ECO:0000256" key="1">
    <source>
        <dbReference type="ARBA" id="ARBA00022490"/>
    </source>
</evidence>
<dbReference type="EMBL" id="CP036276">
    <property type="protein sequence ID" value="QDU45511.1"/>
    <property type="molecule type" value="Genomic_DNA"/>
</dbReference>
<keyword evidence="6 9" id="KW-0067">ATP-binding</keyword>
<keyword evidence="7 9" id="KW-0460">Magnesium</keyword>
<sequence length="231" mass="24515">MPPPGLFITGTDTDIGKTYVTCHIARRLVAGGHVVGAYKPAVSGAGQNAAGQSVWADIEELHAATGKQFPRERICPQRFNAPLAPPSAARAENRTVDAPLLRSGVDWWRTQCDFLLIEGAGGLLSPIAEQETVADISQDLGYPLIVVARLGLGTINHTLLTLEAAAQRGLTVAGIVLNEAVPTVDDCSIETNAADLARFTKVPVLAILRHNNAEDVARLGEIDWITLAAIE</sequence>
<feature type="binding site" evidence="9">
    <location>
        <begin position="178"/>
        <end position="179"/>
    </location>
    <ligand>
        <name>ATP</name>
        <dbReference type="ChEBI" id="CHEBI:30616"/>
    </ligand>
</feature>
<keyword evidence="11" id="KW-1185">Reference proteome</keyword>
<comment type="pathway">
    <text evidence="9">Cofactor biosynthesis; biotin biosynthesis; biotin from 7,8-diaminononanoate: step 1/2.</text>
</comment>
<reference evidence="10 11" key="1">
    <citation type="submission" date="2019-02" db="EMBL/GenBank/DDBJ databases">
        <title>Deep-cultivation of Planctomycetes and their phenomic and genomic characterization uncovers novel biology.</title>
        <authorList>
            <person name="Wiegand S."/>
            <person name="Jogler M."/>
            <person name="Boedeker C."/>
            <person name="Pinto D."/>
            <person name="Vollmers J."/>
            <person name="Rivas-Marin E."/>
            <person name="Kohn T."/>
            <person name="Peeters S.H."/>
            <person name="Heuer A."/>
            <person name="Rast P."/>
            <person name="Oberbeckmann S."/>
            <person name="Bunk B."/>
            <person name="Jeske O."/>
            <person name="Meyerdierks A."/>
            <person name="Storesund J.E."/>
            <person name="Kallscheuer N."/>
            <person name="Luecker S."/>
            <person name="Lage O.M."/>
            <person name="Pohl T."/>
            <person name="Merkel B.J."/>
            <person name="Hornburger P."/>
            <person name="Mueller R.-W."/>
            <person name="Bruemmer F."/>
            <person name="Labrenz M."/>
            <person name="Spormann A.M."/>
            <person name="Op den Camp H."/>
            <person name="Overmann J."/>
            <person name="Amann R."/>
            <person name="Jetten M.S.M."/>
            <person name="Mascher T."/>
            <person name="Medema M.H."/>
            <person name="Devos D.P."/>
            <person name="Kaster A.-K."/>
            <person name="Ovreas L."/>
            <person name="Rohde M."/>
            <person name="Galperin M.Y."/>
            <person name="Jogler C."/>
        </authorList>
    </citation>
    <scope>NUCLEOTIDE SEQUENCE [LARGE SCALE GENOMIC DNA]</scope>
    <source>
        <strain evidence="10 11">Mal52</strain>
    </source>
</reference>
<comment type="subunit">
    <text evidence="9">Homodimer.</text>
</comment>
<accession>A0A517ZSP1</accession>
<comment type="cofactor">
    <cofactor evidence="9">
        <name>Mg(2+)</name>
        <dbReference type="ChEBI" id="CHEBI:18420"/>
    </cofactor>
</comment>
<comment type="catalytic activity">
    <reaction evidence="8">
        <text>(7R,8S)-8-amino-7-(carboxyamino)nonanoate + ATP = (4R,5S)-dethiobiotin + ADP + phosphate + H(+)</text>
        <dbReference type="Rhea" id="RHEA:63684"/>
        <dbReference type="ChEBI" id="CHEBI:15378"/>
        <dbReference type="ChEBI" id="CHEBI:30616"/>
        <dbReference type="ChEBI" id="CHEBI:43474"/>
        <dbReference type="ChEBI" id="CHEBI:149470"/>
        <dbReference type="ChEBI" id="CHEBI:149473"/>
        <dbReference type="ChEBI" id="CHEBI:456216"/>
    </reaction>
</comment>
<dbReference type="HAMAP" id="MF_00336">
    <property type="entry name" value="BioD"/>
    <property type="match status" value="1"/>
</dbReference>
<dbReference type="GO" id="GO:0004141">
    <property type="term" value="F:dethiobiotin synthase activity"/>
    <property type="evidence" value="ECO:0007669"/>
    <property type="project" value="UniProtKB-UniRule"/>
</dbReference>
<evidence type="ECO:0000256" key="4">
    <source>
        <dbReference type="ARBA" id="ARBA00022741"/>
    </source>
</evidence>
<dbReference type="PANTHER" id="PTHR43210">
    <property type="entry name" value="DETHIOBIOTIN SYNTHETASE"/>
    <property type="match status" value="1"/>
</dbReference>
<dbReference type="KEGG" id="sdyn:Mal52_40050"/>
<feature type="binding site" evidence="9">
    <location>
        <position position="118"/>
    </location>
    <ligand>
        <name>Mg(2+)</name>
        <dbReference type="ChEBI" id="CHEBI:18420"/>
    </ligand>
</feature>
<evidence type="ECO:0000256" key="7">
    <source>
        <dbReference type="ARBA" id="ARBA00022842"/>
    </source>
</evidence>
<dbReference type="CDD" id="cd03109">
    <property type="entry name" value="DTBS"/>
    <property type="match status" value="1"/>
</dbReference>
<proteinExistence type="inferred from homology"/>
<dbReference type="EC" id="6.3.3.3" evidence="9"/>
<dbReference type="AlphaFoldDB" id="A0A517ZSP1"/>
<dbReference type="GO" id="GO:0009102">
    <property type="term" value="P:biotin biosynthetic process"/>
    <property type="evidence" value="ECO:0007669"/>
    <property type="project" value="UniProtKB-UniRule"/>
</dbReference>
<dbReference type="Pfam" id="PF13500">
    <property type="entry name" value="AAA_26"/>
    <property type="match status" value="1"/>
</dbReference>
<feature type="binding site" evidence="9">
    <location>
        <position position="57"/>
    </location>
    <ligand>
        <name>Mg(2+)</name>
        <dbReference type="ChEBI" id="CHEBI:18420"/>
    </ligand>
</feature>
<evidence type="ECO:0000256" key="3">
    <source>
        <dbReference type="ARBA" id="ARBA00022723"/>
    </source>
</evidence>
<dbReference type="PANTHER" id="PTHR43210:SF2">
    <property type="entry name" value="ATP-DEPENDENT DETHIOBIOTIN SYNTHETASE BIOD 2"/>
    <property type="match status" value="1"/>
</dbReference>
<evidence type="ECO:0000256" key="6">
    <source>
        <dbReference type="ARBA" id="ARBA00022840"/>
    </source>
</evidence>
<evidence type="ECO:0000256" key="5">
    <source>
        <dbReference type="ARBA" id="ARBA00022756"/>
    </source>
</evidence>
<gene>
    <name evidence="9 10" type="primary">bioD</name>
    <name evidence="10" type="ORF">Mal52_40050</name>
</gene>
<comment type="function">
    <text evidence="9">Catalyzes a mechanistically unusual reaction, the ATP-dependent insertion of CO2 between the N7 and N8 nitrogen atoms of 7,8-diaminopelargonic acid (DAPA, also called 7,8-diammoniononanoate) to form a ureido ring.</text>
</comment>
<keyword evidence="5 9" id="KW-0093">Biotin biosynthesis</keyword>
<dbReference type="NCBIfam" id="TIGR00347">
    <property type="entry name" value="bioD"/>
    <property type="match status" value="1"/>
</dbReference>
<evidence type="ECO:0000313" key="11">
    <source>
        <dbReference type="Proteomes" id="UP000319383"/>
    </source>
</evidence>
<feature type="binding site" evidence="9">
    <location>
        <position position="43"/>
    </location>
    <ligand>
        <name>substrate</name>
    </ligand>
</feature>
<dbReference type="GO" id="GO:0005829">
    <property type="term" value="C:cytosol"/>
    <property type="evidence" value="ECO:0007669"/>
    <property type="project" value="TreeGrafter"/>
</dbReference>
<feature type="binding site" evidence="9">
    <location>
        <position position="18"/>
    </location>
    <ligand>
        <name>Mg(2+)</name>
        <dbReference type="ChEBI" id="CHEBI:18420"/>
    </ligand>
</feature>
<dbReference type="SUPFAM" id="SSF52540">
    <property type="entry name" value="P-loop containing nucleoside triphosphate hydrolases"/>
    <property type="match status" value="1"/>
</dbReference>
<keyword evidence="1 9" id="KW-0963">Cytoplasm</keyword>
<dbReference type="Gene3D" id="3.40.50.300">
    <property type="entry name" value="P-loop containing nucleotide triphosphate hydrolases"/>
    <property type="match status" value="1"/>
</dbReference>
<organism evidence="10 11">
    <name type="scientific">Symmachiella dynata</name>
    <dbReference type="NCBI Taxonomy" id="2527995"/>
    <lineage>
        <taxon>Bacteria</taxon>
        <taxon>Pseudomonadati</taxon>
        <taxon>Planctomycetota</taxon>
        <taxon>Planctomycetia</taxon>
        <taxon>Planctomycetales</taxon>
        <taxon>Planctomycetaceae</taxon>
        <taxon>Symmachiella</taxon>
    </lineage>
</organism>
<feature type="binding site" evidence="9">
    <location>
        <begin position="14"/>
        <end position="19"/>
    </location>
    <ligand>
        <name>ATP</name>
        <dbReference type="ChEBI" id="CHEBI:30616"/>
    </ligand>
</feature>
<dbReference type="UniPathway" id="UPA00078">
    <property type="reaction ID" value="UER00161"/>
</dbReference>
<dbReference type="Proteomes" id="UP000319383">
    <property type="component" value="Chromosome"/>
</dbReference>
<evidence type="ECO:0000313" key="10">
    <source>
        <dbReference type="EMBL" id="QDU45511.1"/>
    </source>
</evidence>
<feature type="binding site" evidence="9">
    <location>
        <begin position="118"/>
        <end position="121"/>
    </location>
    <ligand>
        <name>ATP</name>
        <dbReference type="ChEBI" id="CHEBI:30616"/>
    </ligand>
</feature>
<keyword evidence="2 9" id="KW-0436">Ligase</keyword>
<comment type="similarity">
    <text evidence="9">Belongs to the dethiobiotin synthetase family.</text>
</comment>